<dbReference type="SUPFAM" id="SSF55347">
    <property type="entry name" value="Glyceraldehyde-3-phosphate dehydrogenase-like, C-terminal domain"/>
    <property type="match status" value="1"/>
</dbReference>
<feature type="domain" description="Gfo/Idh/MocA-like oxidoreductase N-terminal" evidence="2">
    <location>
        <begin position="68"/>
        <end position="179"/>
    </location>
</feature>
<dbReference type="Gene3D" id="3.40.50.720">
    <property type="entry name" value="NAD(P)-binding Rossmann-like Domain"/>
    <property type="match status" value="1"/>
</dbReference>
<keyword evidence="5" id="KW-1185">Reference proteome</keyword>
<dbReference type="NCBIfam" id="TIGR01409">
    <property type="entry name" value="TAT_signal_seq"/>
    <property type="match status" value="1"/>
</dbReference>
<reference evidence="5" key="1">
    <citation type="journal article" date="2019" name="Int. J. Syst. Evol. Microbiol.">
        <title>The Global Catalogue of Microorganisms (GCM) 10K type strain sequencing project: providing services to taxonomists for standard genome sequencing and annotation.</title>
        <authorList>
            <consortium name="The Broad Institute Genomics Platform"/>
            <consortium name="The Broad Institute Genome Sequencing Center for Infectious Disease"/>
            <person name="Wu L."/>
            <person name="Ma J."/>
        </authorList>
    </citation>
    <scope>NUCLEOTIDE SEQUENCE [LARGE SCALE GENOMIC DNA]</scope>
    <source>
        <strain evidence="5">CCUG 55608</strain>
    </source>
</reference>
<name>A0ABW3QFJ4_9BACT</name>
<accession>A0ABW3QFJ4</accession>
<comment type="caution">
    <text evidence="4">The sequence shown here is derived from an EMBL/GenBank/DDBJ whole genome shotgun (WGS) entry which is preliminary data.</text>
</comment>
<dbReference type="InterPro" id="IPR036291">
    <property type="entry name" value="NAD(P)-bd_dom_sf"/>
</dbReference>
<organism evidence="4 5">
    <name type="scientific">Larkinella insperata</name>
    <dbReference type="NCBI Taxonomy" id="332158"/>
    <lineage>
        <taxon>Bacteria</taxon>
        <taxon>Pseudomonadati</taxon>
        <taxon>Bacteroidota</taxon>
        <taxon>Cytophagia</taxon>
        <taxon>Cytophagales</taxon>
        <taxon>Spirosomataceae</taxon>
        <taxon>Larkinella</taxon>
    </lineage>
</organism>
<feature type="signal peptide" evidence="1">
    <location>
        <begin position="1"/>
        <end position="28"/>
    </location>
</feature>
<dbReference type="InterPro" id="IPR050463">
    <property type="entry name" value="Gfo/Idh/MocA_oxidrdct_glycsds"/>
</dbReference>
<dbReference type="SUPFAM" id="SSF51735">
    <property type="entry name" value="NAD(P)-binding Rossmann-fold domains"/>
    <property type="match status" value="1"/>
</dbReference>
<dbReference type="PANTHER" id="PTHR43818:SF5">
    <property type="entry name" value="OXIDOREDUCTASE FAMILY PROTEIN"/>
    <property type="match status" value="1"/>
</dbReference>
<dbReference type="EMBL" id="JBHTLP010000045">
    <property type="protein sequence ID" value="MFD1145482.1"/>
    <property type="molecule type" value="Genomic_DNA"/>
</dbReference>
<dbReference type="Pfam" id="PF19051">
    <property type="entry name" value="GFO_IDH_MocA_C2"/>
    <property type="match status" value="1"/>
</dbReference>
<dbReference type="InterPro" id="IPR019546">
    <property type="entry name" value="TAT_signal_bac_arc"/>
</dbReference>
<gene>
    <name evidence="4" type="ORF">ACFQ4C_30430</name>
</gene>
<keyword evidence="1" id="KW-0732">Signal</keyword>
<evidence type="ECO:0000313" key="4">
    <source>
        <dbReference type="EMBL" id="MFD1145482.1"/>
    </source>
</evidence>
<evidence type="ECO:0000313" key="5">
    <source>
        <dbReference type="Proteomes" id="UP001597116"/>
    </source>
</evidence>
<dbReference type="Gene3D" id="3.30.360.10">
    <property type="entry name" value="Dihydrodipicolinate Reductase, domain 2"/>
    <property type="match status" value="1"/>
</dbReference>
<protein>
    <submittedName>
        <fullName evidence="4">Gfo/Idh/MocA family protein</fullName>
    </submittedName>
</protein>
<feature type="chain" id="PRO_5045654503" evidence="1">
    <location>
        <begin position="29"/>
        <end position="461"/>
    </location>
</feature>
<dbReference type="InterPro" id="IPR043906">
    <property type="entry name" value="Gfo/Idh/MocA_OxRdtase_bact_C"/>
</dbReference>
<proteinExistence type="predicted"/>
<evidence type="ECO:0000259" key="2">
    <source>
        <dbReference type="Pfam" id="PF01408"/>
    </source>
</evidence>
<dbReference type="Pfam" id="PF01408">
    <property type="entry name" value="GFO_IDH_MocA"/>
    <property type="match status" value="1"/>
</dbReference>
<dbReference type="RefSeq" id="WP_379885858.1">
    <property type="nucleotide sequence ID" value="NZ_JBHTLP010000045.1"/>
</dbReference>
<dbReference type="InterPro" id="IPR000683">
    <property type="entry name" value="Gfo/Idh/MocA-like_OxRdtase_N"/>
</dbReference>
<sequence>MNRRNFIKRSAVATAVLPAIGAPTIVPATVLGKNAPSNRITVGLIGTGRQGFGQNLQGTDLTKLGVRIPGWLDLPDAQVVAVCDVDRWRLDKAQKTVDTHYSKKAPSGSYKGCSAHRDFRDLIARKDIDAVMISTPDFWHVPMGILAAKAQKHISCEKPLSMSVHQGRALVDALKKYGRAGAPLVDRTDSEFRSLRPQNQAVELVRNGRIGTLRKIEISFPADPPPVPAQADMPVPKELDYDLWLGPMPYVPYTDMRVHTPFDMAKRPNWMRIDTYAQGMIANWGAHYFDMAQWANNSEYSGPVEVEGSGEFPKSLWNSMINFTVTYRYANGVEMTCHQSPTSKPSIKYIGSNGWILVDNYPGVLSSSNPALLTSKPSGNELDLSKTSWDKPDFVEAIKTGRKTLEPIEVGHRTISISQIGLIACQIGGKLTWNPEKELFVGNNAANALLAAPLVRKEWAL</sequence>
<evidence type="ECO:0000259" key="3">
    <source>
        <dbReference type="Pfam" id="PF19051"/>
    </source>
</evidence>
<evidence type="ECO:0000256" key="1">
    <source>
        <dbReference type="SAM" id="SignalP"/>
    </source>
</evidence>
<dbReference type="Proteomes" id="UP001597116">
    <property type="component" value="Unassembled WGS sequence"/>
</dbReference>
<dbReference type="PANTHER" id="PTHR43818">
    <property type="entry name" value="BCDNA.GH03377"/>
    <property type="match status" value="1"/>
</dbReference>
<feature type="domain" description="Gfo/Idh/MocA-like oxidoreductase bacterial type C-terminal" evidence="3">
    <location>
        <begin position="232"/>
        <end position="460"/>
    </location>
</feature>